<accession>A0AAD5TJG4</accession>
<dbReference type="EMBL" id="JADGJQ010000026">
    <property type="protein sequence ID" value="KAJ3178435.1"/>
    <property type="molecule type" value="Genomic_DNA"/>
</dbReference>
<comment type="caution">
    <text evidence="3">The sequence shown here is derived from an EMBL/GenBank/DDBJ whole genome shotgun (WGS) entry which is preliminary data.</text>
</comment>
<evidence type="ECO:0000259" key="2">
    <source>
        <dbReference type="SMART" id="SM00065"/>
    </source>
</evidence>
<protein>
    <recommendedName>
        <fullName evidence="2">GAF domain-containing protein</fullName>
    </recommendedName>
</protein>
<organism evidence="3 4">
    <name type="scientific">Geranomyces variabilis</name>
    <dbReference type="NCBI Taxonomy" id="109894"/>
    <lineage>
        <taxon>Eukaryota</taxon>
        <taxon>Fungi</taxon>
        <taxon>Fungi incertae sedis</taxon>
        <taxon>Chytridiomycota</taxon>
        <taxon>Chytridiomycota incertae sedis</taxon>
        <taxon>Chytridiomycetes</taxon>
        <taxon>Spizellomycetales</taxon>
        <taxon>Powellomycetaceae</taxon>
        <taxon>Geranomyces</taxon>
    </lineage>
</organism>
<dbReference type="Pfam" id="PF01590">
    <property type="entry name" value="GAF"/>
    <property type="match status" value="2"/>
</dbReference>
<dbReference type="Proteomes" id="UP001212152">
    <property type="component" value="Unassembled WGS sequence"/>
</dbReference>
<gene>
    <name evidence="3" type="ORF">HDU87_003509</name>
</gene>
<reference evidence="3" key="1">
    <citation type="submission" date="2020-05" db="EMBL/GenBank/DDBJ databases">
        <title>Phylogenomic resolution of chytrid fungi.</title>
        <authorList>
            <person name="Stajich J.E."/>
            <person name="Amses K."/>
            <person name="Simmons R."/>
            <person name="Seto K."/>
            <person name="Myers J."/>
            <person name="Bonds A."/>
            <person name="Quandt C.A."/>
            <person name="Barry K."/>
            <person name="Liu P."/>
            <person name="Grigoriev I."/>
            <person name="Longcore J.E."/>
            <person name="James T.Y."/>
        </authorList>
    </citation>
    <scope>NUCLEOTIDE SEQUENCE</scope>
    <source>
        <strain evidence="3">JEL0379</strain>
    </source>
</reference>
<feature type="domain" description="GAF" evidence="2">
    <location>
        <begin position="334"/>
        <end position="480"/>
    </location>
</feature>
<proteinExistence type="predicted"/>
<dbReference type="InterPro" id="IPR029016">
    <property type="entry name" value="GAF-like_dom_sf"/>
</dbReference>
<name>A0AAD5TJG4_9FUNG</name>
<dbReference type="InterPro" id="IPR003018">
    <property type="entry name" value="GAF"/>
</dbReference>
<feature type="region of interest" description="Disordered" evidence="1">
    <location>
        <begin position="1"/>
        <end position="40"/>
    </location>
</feature>
<evidence type="ECO:0000313" key="3">
    <source>
        <dbReference type="EMBL" id="KAJ3178435.1"/>
    </source>
</evidence>
<feature type="domain" description="GAF" evidence="2">
    <location>
        <begin position="151"/>
        <end position="307"/>
    </location>
</feature>
<dbReference type="Gene3D" id="3.30.450.40">
    <property type="match status" value="2"/>
</dbReference>
<dbReference type="AlphaFoldDB" id="A0AAD5TJG4"/>
<dbReference type="SUPFAM" id="SSF55781">
    <property type="entry name" value="GAF domain-like"/>
    <property type="match status" value="2"/>
</dbReference>
<sequence>MVEDDQGQMIHPDQASAKHNPVPGLKPKRPKGHHDILLTGAHSTDPSFFSTLVKATATPDTPGTAPPKKLPADDGSFIRPGAAVAAGPANINLYVKLLQTHSDINKLASQLARTANRDPGTLAAFMSYLTRTVQTYRGVLSSIQSVAGSQDMELVINKVFNCARNAVDAQYASLYVVDETADSVFVRASDWLPVQSAPGSGGSIPTPRIFGAGSLMKGEQLCICNVKTSDQFMEDLHPNYDKIDPECILTVPLVHHTGRVVAALELINKRTEGATPFFNDQDEFVVKAIGALWSSMLAPLLISDMGTSPAGGGHAGADLRAIIDTASVMSGELDLGDLITTIMRTVQELLKAERVSLFIIDQARQELWTTVAQGTQEIRIPLNKGIAGYVATSGKTLSIPNAYKDPRFNREIDLKTGFHTRNILCMPMRNAQGGVMGVTQIINKLPDPTPFSKDDEMLLASFSTLAGGMLDKTMVLKELQQKLTATQEELESLQTAWEGSFTSIFILNAAGRLVSHTPHPTLVLPEPPLPQTTSYDTWLAPNKELIEDIAAVYASSKKGARIVRVDEQFYPDGLQDPVMVDYCVAPVSDGTGVRVVLQLVDADVARYRTIRRYYGADDTQKVISASAEKGVRGFASVLCAELPAVSAETTIPARQLLAELRAAISPLRAVTLKNDGILITQTPLSSVSVFHAAPLLAPHEAATGTPSPATAARNAIAAALAIRSALPRAAMAVCTGPTVSGLCGDEWMCVGEPMQRTRALHALSAVYTPPGSTSTGAFGDSPLILVDSQTADLVAGSFHIRELDAVEVDHEGGGGGGGGARAVTADASSGTTIRQETQIVVVHQVLADGRTPLDQSVLTALICYELGLSEYRTQSFRAAIAHFEKAVSITADVPARVMMERCTAVMDGHVVIPESWDGVWRWG</sequence>
<evidence type="ECO:0000256" key="1">
    <source>
        <dbReference type="SAM" id="MobiDB-lite"/>
    </source>
</evidence>
<dbReference type="SMART" id="SM00065">
    <property type="entry name" value="GAF"/>
    <property type="match status" value="2"/>
</dbReference>
<keyword evidence="4" id="KW-1185">Reference proteome</keyword>
<evidence type="ECO:0000313" key="4">
    <source>
        <dbReference type="Proteomes" id="UP001212152"/>
    </source>
</evidence>